<evidence type="ECO:0000256" key="3">
    <source>
        <dbReference type="ARBA" id="ARBA00004947"/>
    </source>
</evidence>
<dbReference type="InterPro" id="IPR001937">
    <property type="entry name" value="GalP_UDPtransf1"/>
</dbReference>
<evidence type="ECO:0000256" key="2">
    <source>
        <dbReference type="ARBA" id="ARBA00001947"/>
    </source>
</evidence>
<dbReference type="NCBIfam" id="NF008724">
    <property type="entry name" value="PRK11720.1"/>
    <property type="match status" value="1"/>
</dbReference>
<dbReference type="EC" id="2.7.7.12" evidence="5 13"/>
<dbReference type="PANTHER" id="PTHR11943:SF1">
    <property type="entry name" value="GALACTOSE-1-PHOSPHATE URIDYLYLTRANSFERASE"/>
    <property type="match status" value="1"/>
</dbReference>
<evidence type="ECO:0000256" key="9">
    <source>
        <dbReference type="ARBA" id="ARBA00022723"/>
    </source>
</evidence>
<evidence type="ECO:0000256" key="4">
    <source>
        <dbReference type="ARBA" id="ARBA00010951"/>
    </source>
</evidence>
<reference evidence="17 18" key="1">
    <citation type="submission" date="2021-04" db="EMBL/GenBank/DDBJ databases">
        <title>Chitinophaga sp. nov., isolated from the rhizosphere soil.</title>
        <authorList>
            <person name="He S."/>
        </authorList>
    </citation>
    <scope>NUCLEOTIDE SEQUENCE [LARGE SCALE GENOMIC DNA]</scope>
    <source>
        <strain evidence="17 18">2R12</strain>
    </source>
</reference>
<keyword evidence="18" id="KW-1185">Reference proteome</keyword>
<evidence type="ECO:0000256" key="1">
    <source>
        <dbReference type="ARBA" id="ARBA00001107"/>
    </source>
</evidence>
<dbReference type="PIRSF" id="PIRSF000808">
    <property type="entry name" value="GalT"/>
    <property type="match status" value="1"/>
</dbReference>
<dbReference type="Pfam" id="PF02744">
    <property type="entry name" value="GalP_UDP_tr_C"/>
    <property type="match status" value="1"/>
</dbReference>
<evidence type="ECO:0000256" key="6">
    <source>
        <dbReference type="ARBA" id="ARBA00016340"/>
    </source>
</evidence>
<keyword evidence="11 14" id="KW-0299">Galactose metabolism</keyword>
<evidence type="ECO:0000259" key="15">
    <source>
        <dbReference type="Pfam" id="PF01087"/>
    </source>
</evidence>
<protein>
    <recommendedName>
        <fullName evidence="6 13">Galactose-1-phosphate uridylyltransferase</fullName>
        <ecNumber evidence="5 13">2.7.7.12</ecNumber>
    </recommendedName>
</protein>
<dbReference type="Proteomes" id="UP000676386">
    <property type="component" value="Unassembled WGS sequence"/>
</dbReference>
<evidence type="ECO:0000256" key="12">
    <source>
        <dbReference type="ARBA" id="ARBA00023277"/>
    </source>
</evidence>
<dbReference type="InterPro" id="IPR005850">
    <property type="entry name" value="GalP_Utransf_C"/>
</dbReference>
<dbReference type="PANTHER" id="PTHR11943">
    <property type="entry name" value="GALACTOSE-1-PHOSPHATE URIDYLYLTRANSFERASE"/>
    <property type="match status" value="1"/>
</dbReference>
<dbReference type="GO" id="GO:0008108">
    <property type="term" value="F:UDP-glucose:hexose-1-phosphate uridylyltransferase activity"/>
    <property type="evidence" value="ECO:0007669"/>
    <property type="project" value="UniProtKB-EC"/>
</dbReference>
<name>A0ABS5J4V1_9BACT</name>
<sequence>MSMNNFQLEEHPHQRLNILTGEWVLVSPHRTKRPWQGKVEKVNKEPLPAYDAACYLCPGNSRMGGDVNPDYKAPFAFTNDFGALMADTPAGEVLTDNLLHARGVKGTCRVICFSPRHDLTLPLLDTADIRKVITLWLEEYRQLSADPAIKYIQIFENKGDIMGCSNPHPHGQIWATSDIPAELIKETSHQKKYYDATGKSLLESYVTLELEKQERIVCENEHFVALVPFWAVWPFETMIVSKRHVPDMTHFTEAEHMALADILKRLTIKYDNLFETSFPYSAGMHQAPVNDGAHPEWHWHMHFYPPLLRSASVKKFMVGYELLASPQRDITPEWAAKKLQSLPEAHYSL</sequence>
<evidence type="ECO:0000256" key="14">
    <source>
        <dbReference type="RuleBase" id="RU000506"/>
    </source>
</evidence>
<dbReference type="InterPro" id="IPR005849">
    <property type="entry name" value="GalP_Utransf_N"/>
</dbReference>
<comment type="cofactor">
    <cofactor evidence="2">
        <name>Zn(2+)</name>
        <dbReference type="ChEBI" id="CHEBI:29105"/>
    </cofactor>
</comment>
<evidence type="ECO:0000256" key="5">
    <source>
        <dbReference type="ARBA" id="ARBA00012384"/>
    </source>
</evidence>
<dbReference type="NCBIfam" id="TIGR00209">
    <property type="entry name" value="galT_1"/>
    <property type="match status" value="1"/>
</dbReference>
<dbReference type="PROSITE" id="PS00117">
    <property type="entry name" value="GAL_P_UDP_TRANSF_I"/>
    <property type="match status" value="1"/>
</dbReference>
<evidence type="ECO:0000256" key="11">
    <source>
        <dbReference type="ARBA" id="ARBA00023144"/>
    </source>
</evidence>
<evidence type="ECO:0000256" key="7">
    <source>
        <dbReference type="ARBA" id="ARBA00022679"/>
    </source>
</evidence>
<evidence type="ECO:0000256" key="13">
    <source>
        <dbReference type="NCBIfam" id="TIGR00209"/>
    </source>
</evidence>
<keyword evidence="9 14" id="KW-0479">Metal-binding</keyword>
<evidence type="ECO:0000256" key="8">
    <source>
        <dbReference type="ARBA" id="ARBA00022695"/>
    </source>
</evidence>
<comment type="similarity">
    <text evidence="4 14">Belongs to the galactose-1-phosphate uridylyltransferase type 1 family.</text>
</comment>
<accession>A0ABS5J4V1</accession>
<feature type="domain" description="Galactose-1-phosphate uridyl transferase C-terminal" evidence="16">
    <location>
        <begin position="187"/>
        <end position="348"/>
    </location>
</feature>
<dbReference type="Gene3D" id="3.30.428.10">
    <property type="entry name" value="HIT-like"/>
    <property type="match status" value="2"/>
</dbReference>
<dbReference type="EMBL" id="JAGTXB010000013">
    <property type="protein sequence ID" value="MBS0030244.1"/>
    <property type="molecule type" value="Genomic_DNA"/>
</dbReference>
<evidence type="ECO:0000313" key="17">
    <source>
        <dbReference type="EMBL" id="MBS0030244.1"/>
    </source>
</evidence>
<proteinExistence type="inferred from homology"/>
<dbReference type="Pfam" id="PF01087">
    <property type="entry name" value="GalP_UDP_transf"/>
    <property type="match status" value="1"/>
</dbReference>
<evidence type="ECO:0000256" key="10">
    <source>
        <dbReference type="ARBA" id="ARBA00022833"/>
    </source>
</evidence>
<keyword evidence="7 14" id="KW-0808">Transferase</keyword>
<organism evidence="17 18">
    <name type="scientific">Chitinophaga hostae</name>
    <dbReference type="NCBI Taxonomy" id="2831022"/>
    <lineage>
        <taxon>Bacteria</taxon>
        <taxon>Pseudomonadati</taxon>
        <taxon>Bacteroidota</taxon>
        <taxon>Chitinophagia</taxon>
        <taxon>Chitinophagales</taxon>
        <taxon>Chitinophagaceae</taxon>
        <taxon>Chitinophaga</taxon>
    </lineage>
</organism>
<dbReference type="InterPro" id="IPR019779">
    <property type="entry name" value="GalP_UDPtransf1_His-AS"/>
</dbReference>
<dbReference type="CDD" id="cd00608">
    <property type="entry name" value="GalT"/>
    <property type="match status" value="1"/>
</dbReference>
<comment type="catalytic activity">
    <reaction evidence="1 14">
        <text>alpha-D-galactose 1-phosphate + UDP-alpha-D-glucose = alpha-D-glucose 1-phosphate + UDP-alpha-D-galactose</text>
        <dbReference type="Rhea" id="RHEA:13989"/>
        <dbReference type="ChEBI" id="CHEBI:58336"/>
        <dbReference type="ChEBI" id="CHEBI:58601"/>
        <dbReference type="ChEBI" id="CHEBI:58885"/>
        <dbReference type="ChEBI" id="CHEBI:66914"/>
        <dbReference type="EC" id="2.7.7.12"/>
    </reaction>
</comment>
<dbReference type="InterPro" id="IPR036265">
    <property type="entry name" value="HIT-like_sf"/>
</dbReference>
<keyword evidence="12 14" id="KW-0119">Carbohydrate metabolism</keyword>
<feature type="domain" description="Galactose-1-phosphate uridyl transferase N-terminal" evidence="15">
    <location>
        <begin position="6"/>
        <end position="180"/>
    </location>
</feature>
<keyword evidence="10" id="KW-0862">Zinc</keyword>
<keyword evidence="8 14" id="KW-0548">Nucleotidyltransferase</keyword>
<comment type="pathway">
    <text evidence="3 14">Carbohydrate metabolism; galactose metabolism.</text>
</comment>
<evidence type="ECO:0000259" key="16">
    <source>
        <dbReference type="Pfam" id="PF02744"/>
    </source>
</evidence>
<evidence type="ECO:0000313" key="18">
    <source>
        <dbReference type="Proteomes" id="UP000676386"/>
    </source>
</evidence>
<comment type="caution">
    <text evidence="17">The sequence shown here is derived from an EMBL/GenBank/DDBJ whole genome shotgun (WGS) entry which is preliminary data.</text>
</comment>
<dbReference type="SUPFAM" id="SSF54197">
    <property type="entry name" value="HIT-like"/>
    <property type="match status" value="2"/>
</dbReference>
<gene>
    <name evidence="17" type="ORF">KE626_23165</name>
</gene>